<reference evidence="2 3" key="1">
    <citation type="journal article" date="2022" name="Allergy">
        <title>Genome assembly and annotation of Periplaneta americana reveal a comprehensive cockroach allergen profile.</title>
        <authorList>
            <person name="Wang L."/>
            <person name="Xiong Q."/>
            <person name="Saelim N."/>
            <person name="Wang L."/>
            <person name="Nong W."/>
            <person name="Wan A.T."/>
            <person name="Shi M."/>
            <person name="Liu X."/>
            <person name="Cao Q."/>
            <person name="Hui J.H.L."/>
            <person name="Sookrung N."/>
            <person name="Leung T.F."/>
            <person name="Tungtrongchitr A."/>
            <person name="Tsui S.K.W."/>
        </authorList>
    </citation>
    <scope>NUCLEOTIDE SEQUENCE [LARGE SCALE GENOMIC DNA]</scope>
    <source>
        <strain evidence="2">PWHHKU_190912</strain>
    </source>
</reference>
<feature type="region of interest" description="Disordered" evidence="1">
    <location>
        <begin position="69"/>
        <end position="88"/>
    </location>
</feature>
<proteinExistence type="predicted"/>
<comment type="caution">
    <text evidence="2">The sequence shown here is derived from an EMBL/GenBank/DDBJ whole genome shotgun (WGS) entry which is preliminary data.</text>
</comment>
<dbReference type="EMBL" id="JAJSOF020000009">
    <property type="protein sequence ID" value="KAJ4446514.1"/>
    <property type="molecule type" value="Genomic_DNA"/>
</dbReference>
<organism evidence="2 3">
    <name type="scientific">Periplaneta americana</name>
    <name type="common">American cockroach</name>
    <name type="synonym">Blatta americana</name>
    <dbReference type="NCBI Taxonomy" id="6978"/>
    <lineage>
        <taxon>Eukaryota</taxon>
        <taxon>Metazoa</taxon>
        <taxon>Ecdysozoa</taxon>
        <taxon>Arthropoda</taxon>
        <taxon>Hexapoda</taxon>
        <taxon>Insecta</taxon>
        <taxon>Pterygota</taxon>
        <taxon>Neoptera</taxon>
        <taxon>Polyneoptera</taxon>
        <taxon>Dictyoptera</taxon>
        <taxon>Blattodea</taxon>
        <taxon>Blattoidea</taxon>
        <taxon>Blattidae</taxon>
        <taxon>Blattinae</taxon>
        <taxon>Periplaneta</taxon>
    </lineage>
</organism>
<keyword evidence="3" id="KW-1185">Reference proteome</keyword>
<protein>
    <submittedName>
        <fullName evidence="2">Uncharacterized protein</fullName>
    </submittedName>
</protein>
<dbReference type="Proteomes" id="UP001148838">
    <property type="component" value="Unassembled WGS sequence"/>
</dbReference>
<sequence length="104" mass="11483">YVGDSLRNRKEVALKALYGGGGSSSTDEAVVAEMKVVEIVESVDIKKEMQLNPELDRNIEKLADLSKESEKAGLQMNPTKTKAKTNDIETPIMIDGTHIQYCKQ</sequence>
<evidence type="ECO:0000256" key="1">
    <source>
        <dbReference type="SAM" id="MobiDB-lite"/>
    </source>
</evidence>
<gene>
    <name evidence="2" type="ORF">ANN_13210</name>
</gene>
<evidence type="ECO:0000313" key="3">
    <source>
        <dbReference type="Proteomes" id="UP001148838"/>
    </source>
</evidence>
<name>A0ABQ8TIS3_PERAM</name>
<feature type="non-terminal residue" evidence="2">
    <location>
        <position position="1"/>
    </location>
</feature>
<evidence type="ECO:0000313" key="2">
    <source>
        <dbReference type="EMBL" id="KAJ4446514.1"/>
    </source>
</evidence>
<accession>A0ABQ8TIS3</accession>